<protein>
    <recommendedName>
        <fullName evidence="6">SWIM-type domain-containing protein</fullName>
    </recommendedName>
</protein>
<evidence type="ECO:0000256" key="5">
    <source>
        <dbReference type="SAM" id="MobiDB-lite"/>
    </source>
</evidence>
<evidence type="ECO:0000256" key="2">
    <source>
        <dbReference type="ARBA" id="ARBA00022771"/>
    </source>
</evidence>
<evidence type="ECO:0000256" key="4">
    <source>
        <dbReference type="PROSITE-ProRule" id="PRU00325"/>
    </source>
</evidence>
<evidence type="ECO:0000256" key="1">
    <source>
        <dbReference type="ARBA" id="ARBA00022723"/>
    </source>
</evidence>
<dbReference type="AlphaFoldDB" id="A0AAU9TBM3"/>
<evidence type="ECO:0000313" key="8">
    <source>
        <dbReference type="Proteomes" id="UP000836841"/>
    </source>
</evidence>
<dbReference type="InterPro" id="IPR007527">
    <property type="entry name" value="Znf_SWIM"/>
</dbReference>
<proteinExistence type="predicted"/>
<feature type="domain" description="SWIM-type" evidence="6">
    <location>
        <begin position="422"/>
        <end position="454"/>
    </location>
</feature>
<dbReference type="PROSITE" id="PS50966">
    <property type="entry name" value="ZF_SWIM"/>
    <property type="match status" value="1"/>
</dbReference>
<dbReference type="InterPro" id="IPR006564">
    <property type="entry name" value="Znf_PMZ"/>
</dbReference>
<dbReference type="PANTHER" id="PTHR31973:SF195">
    <property type="entry name" value="MUDR FAMILY TRANSPOSASE"/>
    <property type="match status" value="1"/>
</dbReference>
<sequence>MPFRVSFMGTRKIPVFCYWNGCIKDGPDGPFYEGSRPRVMRVESKTNLPKLLDDLHRVTGFEKGKFQFELIGRYPCIVQQPMVKYVRLPIVDDSSLETMLEVPSYHSSINSLELYLEVKPVVSDGGVGKHSREDNNDGWLEEEESRDDVNCGNNEPVATKGLSDGVSKQMIFSSSWLVERELHVGMLSRDKEELKKAVKLCSARMQREYMWNAKKKAITSILGDSDKSFSVLPKLMAALCSSNKTVMDWQYDLCPNPKDASLRSVFWAFHQSIEGAGVATHIPSFDSYLKKIEKMNPEARKWLDKIPPHQWSLAHDAGGMRFGFVNTNTISVTYGFINKAPDLPVTTCILLIFDHLAELLKSSRGLISESVNRGDKYVERVMKRLEEYNVASRTHDVLPSEPTGVRFEVTVTEMVPDEKKRFRVHLNDRVCTCGIWQLCKHPCSHVLAVCRRINTDHLQYVNECYSTESYLQAYAAEFNPLPGVSDWPEAADVPRLFPPGSRRICCPASHNSATAQLISEGK</sequence>
<keyword evidence="2 4" id="KW-0863">Zinc-finger</keyword>
<gene>
    <name evidence="7" type="ORF">TAV2_LOCUS25444</name>
</gene>
<accession>A0AAU9TBM3</accession>
<evidence type="ECO:0000313" key="7">
    <source>
        <dbReference type="EMBL" id="CAH2080229.1"/>
    </source>
</evidence>
<organism evidence="7 8">
    <name type="scientific">Thlaspi arvense</name>
    <name type="common">Field penny-cress</name>
    <dbReference type="NCBI Taxonomy" id="13288"/>
    <lineage>
        <taxon>Eukaryota</taxon>
        <taxon>Viridiplantae</taxon>
        <taxon>Streptophyta</taxon>
        <taxon>Embryophyta</taxon>
        <taxon>Tracheophyta</taxon>
        <taxon>Spermatophyta</taxon>
        <taxon>Magnoliopsida</taxon>
        <taxon>eudicotyledons</taxon>
        <taxon>Gunneridae</taxon>
        <taxon>Pentapetalae</taxon>
        <taxon>rosids</taxon>
        <taxon>malvids</taxon>
        <taxon>Brassicales</taxon>
        <taxon>Brassicaceae</taxon>
        <taxon>Thlaspideae</taxon>
        <taxon>Thlaspi</taxon>
    </lineage>
</organism>
<dbReference type="Pfam" id="PF04434">
    <property type="entry name" value="SWIM"/>
    <property type="match status" value="1"/>
</dbReference>
<evidence type="ECO:0000256" key="3">
    <source>
        <dbReference type="ARBA" id="ARBA00022833"/>
    </source>
</evidence>
<keyword evidence="3" id="KW-0862">Zinc</keyword>
<feature type="region of interest" description="Disordered" evidence="5">
    <location>
        <begin position="126"/>
        <end position="149"/>
    </location>
</feature>
<evidence type="ECO:0000259" key="6">
    <source>
        <dbReference type="PROSITE" id="PS50966"/>
    </source>
</evidence>
<dbReference type="GO" id="GO:0008270">
    <property type="term" value="F:zinc ion binding"/>
    <property type="evidence" value="ECO:0007669"/>
    <property type="project" value="UniProtKB-KW"/>
</dbReference>
<dbReference type="EMBL" id="OU466863">
    <property type="protein sequence ID" value="CAH2080229.1"/>
    <property type="molecule type" value="Genomic_DNA"/>
</dbReference>
<dbReference type="PANTHER" id="PTHR31973">
    <property type="entry name" value="POLYPROTEIN, PUTATIVE-RELATED"/>
    <property type="match status" value="1"/>
</dbReference>
<keyword evidence="8" id="KW-1185">Reference proteome</keyword>
<reference evidence="7 8" key="1">
    <citation type="submission" date="2022-03" db="EMBL/GenBank/DDBJ databases">
        <authorList>
            <person name="Nunn A."/>
            <person name="Chopra R."/>
            <person name="Nunn A."/>
            <person name="Contreras Garrido A."/>
        </authorList>
    </citation>
    <scope>NUCLEOTIDE SEQUENCE [LARGE SCALE GENOMIC DNA]</scope>
</reference>
<dbReference type="Proteomes" id="UP000836841">
    <property type="component" value="Chromosome 7"/>
</dbReference>
<dbReference type="SMART" id="SM00575">
    <property type="entry name" value="ZnF_PMZ"/>
    <property type="match status" value="1"/>
</dbReference>
<keyword evidence="1" id="KW-0479">Metal-binding</keyword>
<name>A0AAU9TBM3_THLAR</name>